<feature type="region of interest" description="Disordered" evidence="1">
    <location>
        <begin position="27"/>
        <end position="84"/>
    </location>
</feature>
<reference evidence="4" key="1">
    <citation type="submission" date="2015-04" db="EMBL/GenBank/DDBJ databases">
        <title>Physiological reanalysis, assessment of diazotrophy, and genome sequences of multiple isolates of Streptomyces thermoautotrophicus.</title>
        <authorList>
            <person name="MacKellar D.C."/>
            <person name="Lieber L."/>
            <person name="Norman J."/>
            <person name="Bolger A."/>
            <person name="Tobin C."/>
            <person name="Murray J.W."/>
            <person name="Chang R."/>
            <person name="Ford T."/>
            <person name="Nguyen P.Q."/>
            <person name="Woodward J."/>
            <person name="Permingeat H."/>
            <person name="Joshi N.S."/>
            <person name="Silver P.A."/>
            <person name="Usadel B."/>
            <person name="Rutherford A.W."/>
            <person name="Friesen M."/>
            <person name="Prell J."/>
        </authorList>
    </citation>
    <scope>NUCLEOTIDE SEQUENCE [LARGE SCALE GENOMIC DNA]</scope>
    <source>
        <strain evidence="4">H1</strain>
    </source>
</reference>
<organism evidence="3 4">
    <name type="scientific">Carbonactinospora thermoautotrophica</name>
    <dbReference type="NCBI Taxonomy" id="1469144"/>
    <lineage>
        <taxon>Bacteria</taxon>
        <taxon>Bacillati</taxon>
        <taxon>Actinomycetota</taxon>
        <taxon>Actinomycetes</taxon>
        <taxon>Kitasatosporales</taxon>
        <taxon>Carbonactinosporaceae</taxon>
        <taxon>Carbonactinospora</taxon>
    </lineage>
</organism>
<evidence type="ECO:0000313" key="4">
    <source>
        <dbReference type="Proteomes" id="UP000070188"/>
    </source>
</evidence>
<feature type="compositionally biased region" description="Low complexity" evidence="1">
    <location>
        <begin position="54"/>
        <end position="76"/>
    </location>
</feature>
<dbReference type="Pfam" id="PF08530">
    <property type="entry name" value="PepX_C"/>
    <property type="match status" value="1"/>
</dbReference>
<accession>A0A132MXV8</accession>
<name>A0A132MXV8_9ACTN</name>
<gene>
    <name evidence="3" type="ORF">LI90_3700</name>
</gene>
<dbReference type="STRING" id="1469144.LI90_3700"/>
<dbReference type="EMBL" id="LAXD01000001">
    <property type="protein sequence ID" value="KWX02657.1"/>
    <property type="molecule type" value="Genomic_DNA"/>
</dbReference>
<dbReference type="GO" id="GO:0008239">
    <property type="term" value="F:dipeptidyl-peptidase activity"/>
    <property type="evidence" value="ECO:0007669"/>
    <property type="project" value="InterPro"/>
</dbReference>
<dbReference type="InterPro" id="IPR013736">
    <property type="entry name" value="Xaa-Pro_dipept_C"/>
</dbReference>
<sequence>MYRDRTATTPPGIVTRGWLDVRNHHSASVTEPVEPGRTYPFRWKRADQTRADPTGPTGARAARTGACLRRAGAAGRMTRTQETA</sequence>
<dbReference type="AlphaFoldDB" id="A0A132MXV8"/>
<evidence type="ECO:0000313" key="3">
    <source>
        <dbReference type="EMBL" id="KWX02657.1"/>
    </source>
</evidence>
<evidence type="ECO:0000259" key="2">
    <source>
        <dbReference type="Pfam" id="PF08530"/>
    </source>
</evidence>
<feature type="domain" description="Xaa-Pro dipeptidyl-peptidase C-terminal" evidence="2">
    <location>
        <begin position="9"/>
        <end position="42"/>
    </location>
</feature>
<proteinExistence type="predicted"/>
<protein>
    <recommendedName>
        <fullName evidence="2">Xaa-Pro dipeptidyl-peptidase C-terminal domain-containing protein</fullName>
    </recommendedName>
</protein>
<evidence type="ECO:0000256" key="1">
    <source>
        <dbReference type="SAM" id="MobiDB-lite"/>
    </source>
</evidence>
<comment type="caution">
    <text evidence="3">The sequence shown here is derived from an EMBL/GenBank/DDBJ whole genome shotgun (WGS) entry which is preliminary data.</text>
</comment>
<keyword evidence="4" id="KW-1185">Reference proteome</keyword>
<dbReference type="Gene3D" id="2.60.120.260">
    <property type="entry name" value="Galactose-binding domain-like"/>
    <property type="match status" value="1"/>
</dbReference>
<dbReference type="OrthoDB" id="5240615at2"/>
<dbReference type="Proteomes" id="UP000070188">
    <property type="component" value="Unassembled WGS sequence"/>
</dbReference>